<dbReference type="SUPFAM" id="SSF46785">
    <property type="entry name" value="Winged helix' DNA-binding domain"/>
    <property type="match status" value="1"/>
</dbReference>
<name>A0A345XQQ6_9ACTN</name>
<evidence type="ECO:0000313" key="2">
    <source>
        <dbReference type="Proteomes" id="UP000254425"/>
    </source>
</evidence>
<dbReference type="InterPro" id="IPR036388">
    <property type="entry name" value="WH-like_DNA-bd_sf"/>
</dbReference>
<sequence>MMDHTDAELAQHPVGYWTGAAHEAVIRYINAEHAKAGVTQRHWMTLNALLRNEGGLTREEVTDQLSRYMTPQIGDVSTYPAVLDDLLGRGWVAAGPDGRLTLTGEGHAGRARVAGRTEGIRAVLHEGVTDEEYAAAVRVLRRITANAGGPETL</sequence>
<dbReference type="RefSeq" id="WP_208879145.1">
    <property type="nucleotide sequence ID" value="NZ_CP031320.1"/>
</dbReference>
<proteinExistence type="predicted"/>
<dbReference type="Gene3D" id="1.10.10.10">
    <property type="entry name" value="Winged helix-like DNA-binding domain superfamily/Winged helix DNA-binding domain"/>
    <property type="match status" value="1"/>
</dbReference>
<reference evidence="1 2" key="1">
    <citation type="submission" date="2018-07" db="EMBL/GenBank/DDBJ databases">
        <title>Draft genome of the type strain Streptomyces armeniacus ATCC 15676.</title>
        <authorList>
            <person name="Labana P."/>
            <person name="Gosse J.T."/>
            <person name="Boddy C.N."/>
        </authorList>
    </citation>
    <scope>NUCLEOTIDE SEQUENCE [LARGE SCALE GENOMIC DNA]</scope>
    <source>
        <strain evidence="1 2">ATCC 15676</strain>
    </source>
</reference>
<dbReference type="InterPro" id="IPR036390">
    <property type="entry name" value="WH_DNA-bd_sf"/>
</dbReference>
<protein>
    <submittedName>
        <fullName evidence="1">MarR family transcriptional regulator</fullName>
    </submittedName>
</protein>
<evidence type="ECO:0000313" key="1">
    <source>
        <dbReference type="EMBL" id="AXK33972.1"/>
    </source>
</evidence>
<keyword evidence="2" id="KW-1185">Reference proteome</keyword>
<gene>
    <name evidence="1" type="ORF">DVA86_16205</name>
</gene>
<dbReference type="EMBL" id="CP031320">
    <property type="protein sequence ID" value="AXK33972.1"/>
    <property type="molecule type" value="Genomic_DNA"/>
</dbReference>
<dbReference type="Proteomes" id="UP000254425">
    <property type="component" value="Chromosome"/>
</dbReference>
<dbReference type="KEGG" id="sarm:DVA86_16205"/>
<accession>A0A345XQQ6</accession>
<dbReference type="AlphaFoldDB" id="A0A345XQQ6"/>
<organism evidence="1 2">
    <name type="scientific">Streptomyces armeniacus</name>
    <dbReference type="NCBI Taxonomy" id="83291"/>
    <lineage>
        <taxon>Bacteria</taxon>
        <taxon>Bacillati</taxon>
        <taxon>Actinomycetota</taxon>
        <taxon>Actinomycetes</taxon>
        <taxon>Kitasatosporales</taxon>
        <taxon>Streptomycetaceae</taxon>
        <taxon>Streptomyces</taxon>
    </lineage>
</organism>